<dbReference type="EMBL" id="JAKIKS010000110">
    <property type="protein sequence ID" value="MCL1126845.1"/>
    <property type="molecule type" value="Genomic_DNA"/>
</dbReference>
<proteinExistence type="predicted"/>
<feature type="transmembrane region" description="Helical" evidence="1">
    <location>
        <begin position="110"/>
        <end position="129"/>
    </location>
</feature>
<accession>A0ABT0LGQ7</accession>
<name>A0ABT0LGQ7_9GAMM</name>
<keyword evidence="1" id="KW-0812">Transmembrane</keyword>
<dbReference type="Proteomes" id="UP001203423">
    <property type="component" value="Unassembled WGS sequence"/>
</dbReference>
<organism evidence="2 3">
    <name type="scientific">Shewanella surugensis</name>
    <dbReference type="NCBI Taxonomy" id="212020"/>
    <lineage>
        <taxon>Bacteria</taxon>
        <taxon>Pseudomonadati</taxon>
        <taxon>Pseudomonadota</taxon>
        <taxon>Gammaproteobacteria</taxon>
        <taxon>Alteromonadales</taxon>
        <taxon>Shewanellaceae</taxon>
        <taxon>Shewanella</taxon>
    </lineage>
</organism>
<comment type="caution">
    <text evidence="2">The sequence shown here is derived from an EMBL/GenBank/DDBJ whole genome shotgun (WGS) entry which is preliminary data.</text>
</comment>
<gene>
    <name evidence="2" type="ORF">L2764_20750</name>
</gene>
<evidence type="ECO:0000313" key="3">
    <source>
        <dbReference type="Proteomes" id="UP001203423"/>
    </source>
</evidence>
<dbReference type="SUPFAM" id="SSF53474">
    <property type="entry name" value="alpha/beta-Hydrolases"/>
    <property type="match status" value="1"/>
</dbReference>
<keyword evidence="1" id="KW-0472">Membrane</keyword>
<sequence>MLECEITDDIIKTSFGDMPIKMSLKGSTELVVLLSGAIQRKKKSPPVYQRETWLTALPFSAIAIADETLLLNNSIELGWYLGDAGGDILKKLILSLYYFFNHHNFSFNNIIFYGSSGGGFAAALLATYFRGSRVIMINPQTDISKYHSAVYQKFMSTTHYQKHYTHSLMELFYQKRFIPNIQYLQNTQDTFHYREHYLPLMSWFAKTNLAINNNSGLISFLEYSMKGGHGGLHNTEDSNDFIVKYITDTYSSKPANYHKLMPIKTQFITVETFAEEITMRIKAQRTNSKLVMYYDEPIDKKSIENLLSQGWILSDNIQVFKYISLASIELIKTINTKELSFLPYFKIKNWFSGCNIDIAIQYH</sequence>
<evidence type="ECO:0000313" key="2">
    <source>
        <dbReference type="EMBL" id="MCL1126845.1"/>
    </source>
</evidence>
<dbReference type="Gene3D" id="3.40.50.1820">
    <property type="entry name" value="alpha/beta hydrolase"/>
    <property type="match status" value="1"/>
</dbReference>
<reference evidence="2 3" key="1">
    <citation type="submission" date="2022-01" db="EMBL/GenBank/DDBJ databases">
        <title>Whole genome-based taxonomy of the Shewanellaceae.</title>
        <authorList>
            <person name="Martin-Rodriguez A.J."/>
        </authorList>
    </citation>
    <scope>NUCLEOTIDE SEQUENCE [LARGE SCALE GENOMIC DNA]</scope>
    <source>
        <strain evidence="2 3">DSM 17177</strain>
    </source>
</reference>
<evidence type="ECO:0000256" key="1">
    <source>
        <dbReference type="SAM" id="Phobius"/>
    </source>
</evidence>
<keyword evidence="3" id="KW-1185">Reference proteome</keyword>
<protein>
    <submittedName>
        <fullName evidence="2">Uncharacterized protein</fullName>
    </submittedName>
</protein>
<keyword evidence="1" id="KW-1133">Transmembrane helix</keyword>
<dbReference type="RefSeq" id="WP_248942255.1">
    <property type="nucleotide sequence ID" value="NZ_JAKIKS010000110.1"/>
</dbReference>
<dbReference type="InterPro" id="IPR029058">
    <property type="entry name" value="AB_hydrolase_fold"/>
</dbReference>